<keyword evidence="1 4" id="KW-0378">Hydrolase</keyword>
<dbReference type="PANTHER" id="PTHR14226">
    <property type="entry name" value="NEUROPATHY TARGET ESTERASE/SWISS CHEESE D.MELANOGASTER"/>
    <property type="match status" value="1"/>
</dbReference>
<dbReference type="InterPro" id="IPR050301">
    <property type="entry name" value="NTE"/>
</dbReference>
<dbReference type="Pfam" id="PF01734">
    <property type="entry name" value="Patatin"/>
    <property type="match status" value="1"/>
</dbReference>
<dbReference type="Proteomes" id="UP000007014">
    <property type="component" value="Chromosome 19"/>
</dbReference>
<dbReference type="AlphaFoldDB" id="M1UWZ5"/>
<gene>
    <name evidence="7" type="ORF">CYME_CMS249C</name>
</gene>
<accession>M1UWZ5</accession>
<feature type="region of interest" description="Disordered" evidence="5">
    <location>
        <begin position="623"/>
        <end position="647"/>
    </location>
</feature>
<evidence type="ECO:0000313" key="7">
    <source>
        <dbReference type="EMBL" id="BAM82851.1"/>
    </source>
</evidence>
<dbReference type="OrthoDB" id="45309at2759"/>
<dbReference type="KEGG" id="cme:CYME_CMS249C"/>
<feature type="domain" description="PNPLA" evidence="6">
    <location>
        <begin position="228"/>
        <end position="408"/>
    </location>
</feature>
<feature type="compositionally biased region" description="Low complexity" evidence="5">
    <location>
        <begin position="146"/>
        <end position="158"/>
    </location>
</feature>
<dbReference type="Gramene" id="CMS249CT">
    <property type="protein sequence ID" value="CMS249CT"/>
    <property type="gene ID" value="CMS249C"/>
</dbReference>
<feature type="short sequence motif" description="GXGXXG" evidence="4">
    <location>
        <begin position="232"/>
        <end position="237"/>
    </location>
</feature>
<dbReference type="PROSITE" id="PS51635">
    <property type="entry name" value="PNPLA"/>
    <property type="match status" value="1"/>
</dbReference>
<feature type="short sequence motif" description="GXSXG" evidence="4">
    <location>
        <begin position="261"/>
        <end position="265"/>
    </location>
</feature>
<keyword evidence="8" id="KW-1185">Reference proteome</keyword>
<dbReference type="GO" id="GO:0016298">
    <property type="term" value="F:lipase activity"/>
    <property type="evidence" value="ECO:0007669"/>
    <property type="project" value="UniProtKB-ARBA"/>
</dbReference>
<dbReference type="EMBL" id="AP006501">
    <property type="protein sequence ID" value="BAM82851.1"/>
    <property type="molecule type" value="Genomic_DNA"/>
</dbReference>
<dbReference type="Gene3D" id="3.40.1090.10">
    <property type="entry name" value="Cytosolic phospholipase A2 catalytic domain"/>
    <property type="match status" value="1"/>
</dbReference>
<dbReference type="InterPro" id="IPR016035">
    <property type="entry name" value="Acyl_Trfase/lysoPLipase"/>
</dbReference>
<sequence>MARERAVDGSRQSLERHLEARAVLYKKHASSASTLSLPPRMSAHILAARVTLDEPEASTGATQRPLSRMSFQFQGTSLAFGKTRHSCWPKSNACNRAREQSRLLTRFSIQRQFLARGALVFALKPEAALEQPNPAPPKTATRANKTATSSDAAPAAPGAPLRTALLRRARIASLSLIPRLLLQREKAPNKPHHPWQSYADDPVLMALHQRRAHGSRPGQRHDPYRIGLVIEGGGMRGSIAAGMCAALGYLGFADAFDVIFGSSAGAICGAYVVARQLPGYGPSVYFEDIANDRFINKRALWQPLRSSSRTRPVLDLDFLLDEVMVHIKPLDWNKFAQNNAVQPLRPVASSLTHARSVAFDGFRTYAELRECLRASARVPGIAGPLVPIGDDIYADGILFEAIPFRSALADGCTHLLVLRTRPVGTRVPRIAGFYERMIAAPELEAFPHVRDYIVRGGHFKQYLEDIRILEDRKSARHVHVRSILKERWCSALPEQASILAIAPPRGDPEISQLETRPEVIFEATRYGFGLAYEMLVAPYQRPAGDGARFAARVFSDEKLDEILRARETALKYRRSVRRNALALSRLRRTSFLQRFQKSSRSDPFLIPSNPHFTTDAYLSSLKTARQAPERSSVQEPAADPATSRPDQRIAPALAGDAATSAGALDRLHQPNVTELAADNEARHRRGFLFLPRFTGLRLVQRQSR</sequence>
<dbReference type="eggNOG" id="ENOG502RPUA">
    <property type="taxonomic scope" value="Eukaryota"/>
</dbReference>
<feature type="active site" description="Proton acceptor" evidence="4">
    <location>
        <position position="395"/>
    </location>
</feature>
<proteinExistence type="predicted"/>
<dbReference type="SUPFAM" id="SSF52151">
    <property type="entry name" value="FabD/lysophospholipase-like"/>
    <property type="match status" value="1"/>
</dbReference>
<dbReference type="GO" id="GO:0016042">
    <property type="term" value="P:lipid catabolic process"/>
    <property type="evidence" value="ECO:0007669"/>
    <property type="project" value="UniProtKB-UniRule"/>
</dbReference>
<evidence type="ECO:0000256" key="5">
    <source>
        <dbReference type="SAM" id="MobiDB-lite"/>
    </source>
</evidence>
<evidence type="ECO:0000256" key="1">
    <source>
        <dbReference type="ARBA" id="ARBA00022801"/>
    </source>
</evidence>
<evidence type="ECO:0000256" key="2">
    <source>
        <dbReference type="ARBA" id="ARBA00022963"/>
    </source>
</evidence>
<keyword evidence="3 4" id="KW-0443">Lipid metabolism</keyword>
<dbReference type="PANTHER" id="PTHR14226:SF64">
    <property type="entry name" value="PNPLA DOMAIN-CONTAINING PROTEIN"/>
    <property type="match status" value="1"/>
</dbReference>
<dbReference type="RefSeq" id="XP_005538887.1">
    <property type="nucleotide sequence ID" value="XM_005538830.1"/>
</dbReference>
<feature type="region of interest" description="Disordered" evidence="5">
    <location>
        <begin position="129"/>
        <end position="158"/>
    </location>
</feature>
<feature type="compositionally biased region" description="Polar residues" evidence="5">
    <location>
        <begin position="623"/>
        <end position="634"/>
    </location>
</feature>
<name>M1UWZ5_CYAM1</name>
<dbReference type="GeneID" id="16997174"/>
<evidence type="ECO:0000256" key="4">
    <source>
        <dbReference type="PROSITE-ProRule" id="PRU01161"/>
    </source>
</evidence>
<evidence type="ECO:0000313" key="8">
    <source>
        <dbReference type="Proteomes" id="UP000007014"/>
    </source>
</evidence>
<dbReference type="InterPro" id="IPR002641">
    <property type="entry name" value="PNPLA_dom"/>
</dbReference>
<feature type="active site" description="Nucleophile" evidence="4">
    <location>
        <position position="263"/>
    </location>
</feature>
<organism evidence="7 8">
    <name type="scientific">Cyanidioschyzon merolae (strain NIES-3377 / 10D)</name>
    <name type="common">Unicellular red alga</name>
    <dbReference type="NCBI Taxonomy" id="280699"/>
    <lineage>
        <taxon>Eukaryota</taxon>
        <taxon>Rhodophyta</taxon>
        <taxon>Bangiophyceae</taxon>
        <taxon>Cyanidiales</taxon>
        <taxon>Cyanidiaceae</taxon>
        <taxon>Cyanidioschyzon</taxon>
    </lineage>
</organism>
<keyword evidence="2 4" id="KW-0442">Lipid degradation</keyword>
<comment type="caution">
    <text evidence="4">Lacks conserved residue(s) required for the propagation of feature annotation.</text>
</comment>
<dbReference type="GO" id="GO:0052689">
    <property type="term" value="F:carboxylic ester hydrolase activity"/>
    <property type="evidence" value="ECO:0007669"/>
    <property type="project" value="UniProtKB-ARBA"/>
</dbReference>
<evidence type="ECO:0000256" key="3">
    <source>
        <dbReference type="ARBA" id="ARBA00023098"/>
    </source>
</evidence>
<evidence type="ECO:0000259" key="6">
    <source>
        <dbReference type="PROSITE" id="PS51635"/>
    </source>
</evidence>
<protein>
    <recommendedName>
        <fullName evidence="6">PNPLA domain-containing protein</fullName>
    </recommendedName>
</protein>
<reference evidence="7 8" key="1">
    <citation type="journal article" date="2004" name="Nature">
        <title>Genome sequence of the ultrasmall unicellular red alga Cyanidioschyzon merolae 10D.</title>
        <authorList>
            <person name="Matsuzaki M."/>
            <person name="Misumi O."/>
            <person name="Shin-i T."/>
            <person name="Maruyama S."/>
            <person name="Takahara M."/>
            <person name="Miyagishima S."/>
            <person name="Mori T."/>
            <person name="Nishida K."/>
            <person name="Yagisawa F."/>
            <person name="Nishida K."/>
            <person name="Yoshida Y."/>
            <person name="Nishimura Y."/>
            <person name="Nakao S."/>
            <person name="Kobayashi T."/>
            <person name="Momoyama Y."/>
            <person name="Higashiyama T."/>
            <person name="Minoda A."/>
            <person name="Sano M."/>
            <person name="Nomoto H."/>
            <person name="Oishi K."/>
            <person name="Hayashi H."/>
            <person name="Ohta F."/>
            <person name="Nishizaka S."/>
            <person name="Haga S."/>
            <person name="Miura S."/>
            <person name="Morishita T."/>
            <person name="Kabeya Y."/>
            <person name="Terasawa K."/>
            <person name="Suzuki Y."/>
            <person name="Ishii Y."/>
            <person name="Asakawa S."/>
            <person name="Takano H."/>
            <person name="Ohta N."/>
            <person name="Kuroiwa H."/>
            <person name="Tanaka K."/>
            <person name="Shimizu N."/>
            <person name="Sugano S."/>
            <person name="Sato N."/>
            <person name="Nozaki H."/>
            <person name="Ogasawara N."/>
            <person name="Kohara Y."/>
            <person name="Kuroiwa T."/>
        </authorList>
    </citation>
    <scope>NUCLEOTIDE SEQUENCE [LARGE SCALE GENOMIC DNA]</scope>
    <source>
        <strain evidence="7 8">10D</strain>
    </source>
</reference>
<reference evidence="7 8" key="2">
    <citation type="journal article" date="2007" name="BMC Biol.">
        <title>A 100%-complete sequence reveals unusually simple genomic features in the hot-spring red alga Cyanidioschyzon merolae.</title>
        <authorList>
            <person name="Nozaki H."/>
            <person name="Takano H."/>
            <person name="Misumi O."/>
            <person name="Terasawa K."/>
            <person name="Matsuzaki M."/>
            <person name="Maruyama S."/>
            <person name="Nishida K."/>
            <person name="Yagisawa F."/>
            <person name="Yoshida Y."/>
            <person name="Fujiwara T."/>
            <person name="Takio S."/>
            <person name="Tamura K."/>
            <person name="Chung S.J."/>
            <person name="Nakamura S."/>
            <person name="Kuroiwa H."/>
            <person name="Tanaka K."/>
            <person name="Sato N."/>
            <person name="Kuroiwa T."/>
        </authorList>
    </citation>
    <scope>NUCLEOTIDE SEQUENCE [LARGE SCALE GENOMIC DNA]</scope>
    <source>
        <strain evidence="7 8">10D</strain>
    </source>
</reference>
<dbReference type="HOGENOM" id="CLU_392004_0_0_1"/>